<dbReference type="InterPro" id="IPR016166">
    <property type="entry name" value="FAD-bd_PCMH"/>
</dbReference>
<evidence type="ECO:0000313" key="4">
    <source>
        <dbReference type="EMBL" id="KAF2829969.1"/>
    </source>
</evidence>
<dbReference type="InterPro" id="IPR036318">
    <property type="entry name" value="FAD-bd_PCMH-like_sf"/>
</dbReference>
<keyword evidence="2" id="KW-0560">Oxidoreductase</keyword>
<comment type="similarity">
    <text evidence="1">Belongs to the oxygen-dependent FAD-linked oxidoreductase family.</text>
</comment>
<dbReference type="Pfam" id="PF08031">
    <property type="entry name" value="BBE"/>
    <property type="match status" value="1"/>
</dbReference>
<dbReference type="SUPFAM" id="SSF56176">
    <property type="entry name" value="FAD-binding/transporter-associated domain-like"/>
    <property type="match status" value="1"/>
</dbReference>
<dbReference type="Proteomes" id="UP000799424">
    <property type="component" value="Unassembled WGS sequence"/>
</dbReference>
<name>A0A6A7AB85_9PLEO</name>
<dbReference type="PANTHER" id="PTHR13878:SF91">
    <property type="entry name" value="FAD BINDING DOMAIN PROTEIN (AFU_ORTHOLOGUE AFUA_6G12070)-RELATED"/>
    <property type="match status" value="1"/>
</dbReference>
<dbReference type="Gene3D" id="3.30.465.10">
    <property type="match status" value="2"/>
</dbReference>
<sequence length="664" mass="72356">MVGHISQRVMPIILQIIITFLAARSLAISSVPALIIVPDNSAANVEFFESERAQLSDEIIDAIAHSQDNSLLANLVAFDFNSTTVERNATSCKTYPGDASWPADSVWADFDALLGGGLLRTIPIASPCYDTKEWGPKNVTKCHNLTNSFRVFPTHENDPTSIMWPIFQGKTCMAKSTTSSNATCTLGSYPVHAVNVSSVAHIQLAVNLARNMNIRLVVKNTGHDYLGKSSGAGSLGIWTHNLKSITFFPELELDGYNGPAFKVGAGVTALELYRAAEANNVTVLGSIAPSVGFAGGYIQGGGHTPLSGLHGMAADAALAFQVVTADGKFVTASATSHTDLFWALRGGGGGTFGVVTSVVVKAFPQTDVTFSTWTLGNSTDGTQVVSRSNFLKAVRIFWEMFPVMTDARTYSFFFIFNTNGQLSFDMKTFFAPTHTEESLAALLKPFFDAVKDLNIPFTKPQKSTYHETFLPAYMQAWGRNEFPMGTATGLPGNRLIPKAMWTDPAKFEILWNRTVAHIEAGHHFGVYHQAPGNKQNADNAVSSAWRNAQAFFITKSPNFPEDATTAEIREANRVLLENNLQPWREITPASEGGGSYLNEAAVDEPNWKEDFYGEQYNRLLNTKKKVDPHSVFYATTGIGSDEWEIRGPDLGVTTQNGRLCRTGK</sequence>
<dbReference type="InterPro" id="IPR016169">
    <property type="entry name" value="FAD-bd_PCMH_sub2"/>
</dbReference>
<dbReference type="PANTHER" id="PTHR13878">
    <property type="entry name" value="GULONOLACTONE OXIDASE"/>
    <property type="match status" value="1"/>
</dbReference>
<accession>A0A6A7AB85</accession>
<protein>
    <submittedName>
        <fullName evidence="4">FAD-binding domain-containing protein</fullName>
    </submittedName>
</protein>
<keyword evidence="5" id="KW-1185">Reference proteome</keyword>
<dbReference type="GO" id="GO:0071949">
    <property type="term" value="F:FAD binding"/>
    <property type="evidence" value="ECO:0007669"/>
    <property type="project" value="InterPro"/>
</dbReference>
<dbReference type="EMBL" id="MU006220">
    <property type="protein sequence ID" value="KAF2829969.1"/>
    <property type="molecule type" value="Genomic_DNA"/>
</dbReference>
<dbReference type="Pfam" id="PF01565">
    <property type="entry name" value="FAD_binding_4"/>
    <property type="match status" value="1"/>
</dbReference>
<evidence type="ECO:0000259" key="3">
    <source>
        <dbReference type="PROSITE" id="PS51387"/>
    </source>
</evidence>
<dbReference type="PROSITE" id="PS51387">
    <property type="entry name" value="FAD_PCMH"/>
    <property type="match status" value="1"/>
</dbReference>
<dbReference type="GO" id="GO:0016491">
    <property type="term" value="F:oxidoreductase activity"/>
    <property type="evidence" value="ECO:0007669"/>
    <property type="project" value="UniProtKB-KW"/>
</dbReference>
<dbReference type="AlphaFoldDB" id="A0A6A7AB85"/>
<organism evidence="4 5">
    <name type="scientific">Ophiobolus disseminans</name>
    <dbReference type="NCBI Taxonomy" id="1469910"/>
    <lineage>
        <taxon>Eukaryota</taxon>
        <taxon>Fungi</taxon>
        <taxon>Dikarya</taxon>
        <taxon>Ascomycota</taxon>
        <taxon>Pezizomycotina</taxon>
        <taxon>Dothideomycetes</taxon>
        <taxon>Pleosporomycetidae</taxon>
        <taxon>Pleosporales</taxon>
        <taxon>Pleosporineae</taxon>
        <taxon>Phaeosphaeriaceae</taxon>
        <taxon>Ophiobolus</taxon>
    </lineage>
</organism>
<evidence type="ECO:0000313" key="5">
    <source>
        <dbReference type="Proteomes" id="UP000799424"/>
    </source>
</evidence>
<dbReference type="OrthoDB" id="9983560at2759"/>
<evidence type="ECO:0000256" key="1">
    <source>
        <dbReference type="ARBA" id="ARBA00005466"/>
    </source>
</evidence>
<reference evidence="4" key="1">
    <citation type="journal article" date="2020" name="Stud. Mycol.">
        <title>101 Dothideomycetes genomes: a test case for predicting lifestyles and emergence of pathogens.</title>
        <authorList>
            <person name="Haridas S."/>
            <person name="Albert R."/>
            <person name="Binder M."/>
            <person name="Bloem J."/>
            <person name="Labutti K."/>
            <person name="Salamov A."/>
            <person name="Andreopoulos B."/>
            <person name="Baker S."/>
            <person name="Barry K."/>
            <person name="Bills G."/>
            <person name="Bluhm B."/>
            <person name="Cannon C."/>
            <person name="Castanera R."/>
            <person name="Culley D."/>
            <person name="Daum C."/>
            <person name="Ezra D."/>
            <person name="Gonzalez J."/>
            <person name="Henrissat B."/>
            <person name="Kuo A."/>
            <person name="Liang C."/>
            <person name="Lipzen A."/>
            <person name="Lutzoni F."/>
            <person name="Magnuson J."/>
            <person name="Mondo S."/>
            <person name="Nolan M."/>
            <person name="Ohm R."/>
            <person name="Pangilinan J."/>
            <person name="Park H.-J."/>
            <person name="Ramirez L."/>
            <person name="Alfaro M."/>
            <person name="Sun H."/>
            <person name="Tritt A."/>
            <person name="Yoshinaga Y."/>
            <person name="Zwiers L.-H."/>
            <person name="Turgeon B."/>
            <person name="Goodwin S."/>
            <person name="Spatafora J."/>
            <person name="Crous P."/>
            <person name="Grigoriev I."/>
        </authorList>
    </citation>
    <scope>NUCLEOTIDE SEQUENCE</scope>
    <source>
        <strain evidence="4">CBS 113818</strain>
    </source>
</reference>
<evidence type="ECO:0000256" key="2">
    <source>
        <dbReference type="ARBA" id="ARBA00023002"/>
    </source>
</evidence>
<proteinExistence type="inferred from homology"/>
<dbReference type="InterPro" id="IPR012951">
    <property type="entry name" value="BBE"/>
</dbReference>
<dbReference type="InterPro" id="IPR006094">
    <property type="entry name" value="Oxid_FAD_bind_N"/>
</dbReference>
<feature type="domain" description="FAD-binding PCMH-type" evidence="3">
    <location>
        <begin position="186"/>
        <end position="365"/>
    </location>
</feature>
<gene>
    <name evidence="4" type="ORF">CC86DRAFT_435986</name>
</gene>
<dbReference type="InterPro" id="IPR050432">
    <property type="entry name" value="FAD-linked_Oxidoreductases_BP"/>
</dbReference>